<dbReference type="KEGG" id="sbae:DSM104329_03821"/>
<keyword evidence="3" id="KW-1185">Reference proteome</keyword>
<dbReference type="EMBL" id="CP087164">
    <property type="protein sequence ID" value="UGS37405.1"/>
    <property type="molecule type" value="Genomic_DNA"/>
</dbReference>
<evidence type="ECO:0000256" key="1">
    <source>
        <dbReference type="SAM" id="MobiDB-lite"/>
    </source>
</evidence>
<dbReference type="RefSeq" id="WP_259311460.1">
    <property type="nucleotide sequence ID" value="NZ_CP087164.1"/>
</dbReference>
<proteinExistence type="predicted"/>
<evidence type="ECO:0000313" key="2">
    <source>
        <dbReference type="EMBL" id="UGS37405.1"/>
    </source>
</evidence>
<protein>
    <recommendedName>
        <fullName evidence="4">DUF1844 domain-containing protein</fullName>
    </recommendedName>
</protein>
<evidence type="ECO:0008006" key="4">
    <source>
        <dbReference type="Google" id="ProtNLM"/>
    </source>
</evidence>
<evidence type="ECO:0000313" key="3">
    <source>
        <dbReference type="Proteomes" id="UP001162834"/>
    </source>
</evidence>
<organism evidence="2 3">
    <name type="scientific">Capillimicrobium parvum</name>
    <dbReference type="NCBI Taxonomy" id="2884022"/>
    <lineage>
        <taxon>Bacteria</taxon>
        <taxon>Bacillati</taxon>
        <taxon>Actinomycetota</taxon>
        <taxon>Thermoleophilia</taxon>
        <taxon>Solirubrobacterales</taxon>
        <taxon>Capillimicrobiaceae</taxon>
        <taxon>Capillimicrobium</taxon>
    </lineage>
</organism>
<gene>
    <name evidence="2" type="ORF">DSM104329_03821</name>
</gene>
<reference evidence="2" key="1">
    <citation type="journal article" date="2022" name="Int. J. Syst. Evol. Microbiol.">
        <title>Pseudomonas aegrilactucae sp. nov. and Pseudomonas morbosilactucae sp. nov., pathogens causing bacterial rot of lettuce in Japan.</title>
        <authorList>
            <person name="Sawada H."/>
            <person name="Fujikawa T."/>
            <person name="Satou M."/>
        </authorList>
    </citation>
    <scope>NUCLEOTIDE SEQUENCE</scope>
    <source>
        <strain evidence="2">0166_1</strain>
    </source>
</reference>
<accession>A0A9E6XZX7</accession>
<dbReference type="AlphaFoldDB" id="A0A9E6XZX7"/>
<dbReference type="Proteomes" id="UP001162834">
    <property type="component" value="Chromosome"/>
</dbReference>
<sequence length="148" mass="15355">MSEQDPGRQPTEEELRAAYEAELKRVTVDDVVVQTIVSLVNLGGRKAGLAPGTEDERDLDQVRLAIEAVRATLPLVEAQLGPDADRIRDALSQLQMAYAQQLGGRPGGAPSAPEGGGEGGPGAEEKPGDQPGGPGPAQASGRLWVPGQ</sequence>
<feature type="region of interest" description="Disordered" evidence="1">
    <location>
        <begin position="98"/>
        <end position="148"/>
    </location>
</feature>
<name>A0A9E6XZX7_9ACTN</name>